<sequence>MAEIKFVWNGIKVDGKLHRAWYSESALKNHEAGTITIYARDYKSLPSIDGLTIQNETDMMTDYFEKDKVRVVPSHPMHAAIHAAMKQMNAHNAKKWAKR</sequence>
<accession>A0A6H1Z5Q5</accession>
<dbReference type="EMBL" id="MT142204">
    <property type="protein sequence ID" value="QJA76106.1"/>
    <property type="molecule type" value="Genomic_DNA"/>
</dbReference>
<organism evidence="1">
    <name type="scientific">viral metagenome</name>
    <dbReference type="NCBI Taxonomy" id="1070528"/>
    <lineage>
        <taxon>unclassified sequences</taxon>
        <taxon>metagenomes</taxon>
        <taxon>organismal metagenomes</taxon>
    </lineage>
</organism>
<gene>
    <name evidence="3" type="ORF">MM415A01581_0023</name>
    <name evidence="1" type="ORF">MM415B00324_0053</name>
    <name evidence="2" type="ORF">TM448A03726_0009</name>
</gene>
<dbReference type="EMBL" id="MT144434">
    <property type="protein sequence ID" value="QJA53596.1"/>
    <property type="molecule type" value="Genomic_DNA"/>
</dbReference>
<proteinExistence type="predicted"/>
<evidence type="ECO:0000313" key="3">
    <source>
        <dbReference type="EMBL" id="QJA76106.1"/>
    </source>
</evidence>
<name>A0A6H1Z5Q5_9ZZZZ</name>
<protein>
    <submittedName>
        <fullName evidence="1">Uncharacterized protein</fullName>
    </submittedName>
</protein>
<dbReference type="EMBL" id="MT141562">
    <property type="protein sequence ID" value="QJA43223.1"/>
    <property type="molecule type" value="Genomic_DNA"/>
</dbReference>
<evidence type="ECO:0000313" key="2">
    <source>
        <dbReference type="EMBL" id="QJA53596.1"/>
    </source>
</evidence>
<reference evidence="1" key="1">
    <citation type="submission" date="2020-03" db="EMBL/GenBank/DDBJ databases">
        <title>The deep terrestrial virosphere.</title>
        <authorList>
            <person name="Holmfeldt K."/>
            <person name="Nilsson E."/>
            <person name="Simone D."/>
            <person name="Lopez-Fernandez M."/>
            <person name="Wu X."/>
            <person name="de Brujin I."/>
            <person name="Lundin D."/>
            <person name="Andersson A."/>
            <person name="Bertilsson S."/>
            <person name="Dopson M."/>
        </authorList>
    </citation>
    <scope>NUCLEOTIDE SEQUENCE</scope>
    <source>
        <strain evidence="3">MM415A01581</strain>
        <strain evidence="1">MM415B00324</strain>
        <strain evidence="2">TM448A03726</strain>
    </source>
</reference>
<dbReference type="AlphaFoldDB" id="A0A6H1Z5Q5"/>
<evidence type="ECO:0000313" key="1">
    <source>
        <dbReference type="EMBL" id="QJA43223.1"/>
    </source>
</evidence>